<dbReference type="InterPro" id="IPR050111">
    <property type="entry name" value="C-type_lectin/snaclec_domain"/>
</dbReference>
<dbReference type="Proteomes" id="UP001328107">
    <property type="component" value="Unassembled WGS sequence"/>
</dbReference>
<evidence type="ECO:0000259" key="1">
    <source>
        <dbReference type="PROSITE" id="PS50041"/>
    </source>
</evidence>
<name>A0AAN5DDY2_9BILA</name>
<dbReference type="InterPro" id="IPR016186">
    <property type="entry name" value="C-type_lectin-like/link_sf"/>
</dbReference>
<sequence length="145" mass="16448">MSFLELSSPAIYKTLIIAVATACEWGWEEHNGSCYRLQSSTSTWTIHNFECVYEGGALASIKGEEENEFIRRLARGRNAYIGGASFGYNWEWADHSSFYGYSNWADQADSYPPRGRPCISINSYGQWEAHCCANPPRAAICVRRW</sequence>
<comment type="caution">
    <text evidence="2">The sequence shown here is derived from an EMBL/GenBank/DDBJ whole genome shotgun (WGS) entry which is preliminary data.</text>
</comment>
<dbReference type="SMART" id="SM00034">
    <property type="entry name" value="CLECT"/>
    <property type="match status" value="1"/>
</dbReference>
<protein>
    <recommendedName>
        <fullName evidence="1">C-type lectin domain-containing protein</fullName>
    </recommendedName>
</protein>
<feature type="domain" description="C-type lectin" evidence="1">
    <location>
        <begin position="30"/>
        <end position="132"/>
    </location>
</feature>
<dbReference type="Gene3D" id="3.10.100.10">
    <property type="entry name" value="Mannose-Binding Protein A, subunit A"/>
    <property type="match status" value="1"/>
</dbReference>
<dbReference type="InterPro" id="IPR016187">
    <property type="entry name" value="CTDL_fold"/>
</dbReference>
<evidence type="ECO:0000313" key="2">
    <source>
        <dbReference type="EMBL" id="GMR61761.1"/>
    </source>
</evidence>
<dbReference type="AlphaFoldDB" id="A0AAN5DDY2"/>
<organism evidence="2 3">
    <name type="scientific">Pristionchus mayeri</name>
    <dbReference type="NCBI Taxonomy" id="1317129"/>
    <lineage>
        <taxon>Eukaryota</taxon>
        <taxon>Metazoa</taxon>
        <taxon>Ecdysozoa</taxon>
        <taxon>Nematoda</taxon>
        <taxon>Chromadorea</taxon>
        <taxon>Rhabditida</taxon>
        <taxon>Rhabditina</taxon>
        <taxon>Diplogasteromorpha</taxon>
        <taxon>Diplogasteroidea</taxon>
        <taxon>Neodiplogasteridae</taxon>
        <taxon>Pristionchus</taxon>
    </lineage>
</organism>
<evidence type="ECO:0000313" key="3">
    <source>
        <dbReference type="Proteomes" id="UP001328107"/>
    </source>
</evidence>
<keyword evidence="3" id="KW-1185">Reference proteome</keyword>
<dbReference type="PROSITE" id="PS50041">
    <property type="entry name" value="C_TYPE_LECTIN_2"/>
    <property type="match status" value="1"/>
</dbReference>
<dbReference type="EMBL" id="BTRK01000006">
    <property type="protein sequence ID" value="GMR61761.1"/>
    <property type="molecule type" value="Genomic_DNA"/>
</dbReference>
<accession>A0AAN5DDY2</accession>
<dbReference type="SUPFAM" id="SSF56436">
    <property type="entry name" value="C-type lectin-like"/>
    <property type="match status" value="1"/>
</dbReference>
<dbReference type="InterPro" id="IPR001304">
    <property type="entry name" value="C-type_lectin-like"/>
</dbReference>
<reference evidence="3" key="1">
    <citation type="submission" date="2022-10" db="EMBL/GenBank/DDBJ databases">
        <title>Genome assembly of Pristionchus species.</title>
        <authorList>
            <person name="Yoshida K."/>
            <person name="Sommer R.J."/>
        </authorList>
    </citation>
    <scope>NUCLEOTIDE SEQUENCE [LARGE SCALE GENOMIC DNA]</scope>
    <source>
        <strain evidence="3">RS5460</strain>
    </source>
</reference>
<dbReference type="PANTHER" id="PTHR22803">
    <property type="entry name" value="MANNOSE, PHOSPHOLIPASE, LECTIN RECEPTOR RELATED"/>
    <property type="match status" value="1"/>
</dbReference>
<dbReference type="CDD" id="cd00037">
    <property type="entry name" value="CLECT"/>
    <property type="match status" value="1"/>
</dbReference>
<dbReference type="Pfam" id="PF00059">
    <property type="entry name" value="Lectin_C"/>
    <property type="match status" value="1"/>
</dbReference>
<proteinExistence type="predicted"/>
<gene>
    <name evidence="2" type="ORF">PMAYCL1PPCAC_31956</name>
</gene>